<evidence type="ECO:0000259" key="2">
    <source>
        <dbReference type="Pfam" id="PF00144"/>
    </source>
</evidence>
<dbReference type="InterPro" id="IPR012338">
    <property type="entry name" value="Beta-lactam/transpept-like"/>
</dbReference>
<keyword evidence="3" id="KW-0121">Carboxypeptidase</keyword>
<keyword evidence="1" id="KW-0378">Hydrolase</keyword>
<gene>
    <name evidence="3" type="ORF">SAMN05421834_11557</name>
</gene>
<dbReference type="AlphaFoldDB" id="A0A1N6YU49"/>
<dbReference type="Pfam" id="PF00144">
    <property type="entry name" value="Beta-lactamase"/>
    <property type="match status" value="1"/>
</dbReference>
<name>A0A1N6YU49_9FIRM</name>
<dbReference type="Gene3D" id="3.40.710.10">
    <property type="entry name" value="DD-peptidase/beta-lactamase superfamily"/>
    <property type="match status" value="1"/>
</dbReference>
<dbReference type="SUPFAM" id="SSF56601">
    <property type="entry name" value="beta-lactamase/transpeptidase-like"/>
    <property type="match status" value="1"/>
</dbReference>
<dbReference type="InterPro" id="IPR001466">
    <property type="entry name" value="Beta-lactam-related"/>
</dbReference>
<accession>A0A1N6YU49</accession>
<feature type="domain" description="Beta-lactamase-related" evidence="2">
    <location>
        <begin position="59"/>
        <end position="341"/>
    </location>
</feature>
<keyword evidence="3" id="KW-0645">Protease</keyword>
<dbReference type="STRING" id="56779.SAMN05421834_11557"/>
<dbReference type="EMBL" id="FTNC01000015">
    <property type="protein sequence ID" value="SIR18135.1"/>
    <property type="molecule type" value="Genomic_DNA"/>
</dbReference>
<evidence type="ECO:0000256" key="1">
    <source>
        <dbReference type="ARBA" id="ARBA00022801"/>
    </source>
</evidence>
<dbReference type="InterPro" id="IPR050789">
    <property type="entry name" value="Diverse_Enzym_Activities"/>
</dbReference>
<evidence type="ECO:0000313" key="3">
    <source>
        <dbReference type="EMBL" id="SIR18135.1"/>
    </source>
</evidence>
<protein>
    <submittedName>
        <fullName evidence="3">D-alanyl-D-alanine carboxypeptidase</fullName>
    </submittedName>
</protein>
<dbReference type="Proteomes" id="UP000185669">
    <property type="component" value="Unassembled WGS sequence"/>
</dbReference>
<proteinExistence type="predicted"/>
<dbReference type="PANTHER" id="PTHR43283">
    <property type="entry name" value="BETA-LACTAMASE-RELATED"/>
    <property type="match status" value="1"/>
</dbReference>
<keyword evidence="4" id="KW-1185">Reference proteome</keyword>
<evidence type="ECO:0000313" key="4">
    <source>
        <dbReference type="Proteomes" id="UP000185669"/>
    </source>
</evidence>
<organism evidence="3 4">
    <name type="scientific">Halanaerobium kushneri</name>
    <dbReference type="NCBI Taxonomy" id="56779"/>
    <lineage>
        <taxon>Bacteria</taxon>
        <taxon>Bacillati</taxon>
        <taxon>Bacillota</taxon>
        <taxon>Clostridia</taxon>
        <taxon>Halanaerobiales</taxon>
        <taxon>Halanaerobiaceae</taxon>
        <taxon>Halanaerobium</taxon>
    </lineage>
</organism>
<dbReference type="PANTHER" id="PTHR43283:SF11">
    <property type="entry name" value="BETA-LACTAMASE-RELATED DOMAIN-CONTAINING PROTEIN"/>
    <property type="match status" value="1"/>
</dbReference>
<dbReference type="GO" id="GO:0004180">
    <property type="term" value="F:carboxypeptidase activity"/>
    <property type="evidence" value="ECO:0007669"/>
    <property type="project" value="UniProtKB-KW"/>
</dbReference>
<sequence length="363" mass="41573">MCSERKSKMKKEKLNEIENTFRKRVKKDSKVKNAYLLLHSDKLNFHLNIAEGKTADLDADPQQPNYMASVGKLFTSTIISILYERGKLDFNDKISSYLDDDLLSGLHIYKGKDYTDSITIKHLLKQRSGLYDDFWPLLDKIIEDSNFNMSPRKAVIWAKNNLKSYSPPGRKTKYTDTNYHILGLIIENITKKPFHEVLKDEIFLPLAMKKSSMLHYSEPLKAYSFPTARFSINGKVLNDSKAFAGLDFSGGGVVATTEDLLKFMQALNAGELIKKETLKQMISDSNKLFFGVDYGYGIWKFKTIPILMPEKYYCWGCVGATGAFMFYHPQLDTYLIGNFNDVSYQRKGLKFMINVIKKLLKAA</sequence>
<reference evidence="4" key="1">
    <citation type="submission" date="2017-01" db="EMBL/GenBank/DDBJ databases">
        <authorList>
            <person name="Varghese N."/>
            <person name="Submissions S."/>
        </authorList>
    </citation>
    <scope>NUCLEOTIDE SEQUENCE [LARGE SCALE GENOMIC DNA]</scope>
    <source>
        <strain evidence="4">ATCC 700103</strain>
    </source>
</reference>